<feature type="compositionally biased region" description="Basic and acidic residues" evidence="1">
    <location>
        <begin position="482"/>
        <end position="499"/>
    </location>
</feature>
<protein>
    <submittedName>
        <fullName evidence="4">Polysaccharide deacetylase family protein</fullName>
    </submittedName>
</protein>
<reference evidence="4" key="2">
    <citation type="journal article" date="2022" name="Microbiol. Resour. Announc.">
        <title>Metagenome Sequencing to Explore Phylogenomics of Terrestrial Cyanobacteria.</title>
        <authorList>
            <person name="Ward R.D."/>
            <person name="Stajich J.E."/>
            <person name="Johansen J.R."/>
            <person name="Huntemann M."/>
            <person name="Clum A."/>
            <person name="Foster B."/>
            <person name="Foster B."/>
            <person name="Roux S."/>
            <person name="Palaniappan K."/>
            <person name="Varghese N."/>
            <person name="Mukherjee S."/>
            <person name="Reddy T.B.K."/>
            <person name="Daum C."/>
            <person name="Copeland A."/>
            <person name="Chen I.A."/>
            <person name="Ivanova N.N."/>
            <person name="Kyrpides N.C."/>
            <person name="Shapiro N."/>
            <person name="Eloe-Fadrosh E.A."/>
            <person name="Pietrasiak N."/>
        </authorList>
    </citation>
    <scope>NUCLEOTIDE SEQUENCE</scope>
    <source>
        <strain evidence="4">GSE-TBD4-15B</strain>
    </source>
</reference>
<dbReference type="GO" id="GO:0016810">
    <property type="term" value="F:hydrolase activity, acting on carbon-nitrogen (but not peptide) bonds"/>
    <property type="evidence" value="ECO:0007669"/>
    <property type="project" value="InterPro"/>
</dbReference>
<dbReference type="InterPro" id="IPR002509">
    <property type="entry name" value="NODB_dom"/>
</dbReference>
<dbReference type="PROSITE" id="PS51677">
    <property type="entry name" value="NODB"/>
    <property type="match status" value="1"/>
</dbReference>
<dbReference type="Gene3D" id="3.20.20.370">
    <property type="entry name" value="Glycoside hydrolase/deacetylase"/>
    <property type="match status" value="1"/>
</dbReference>
<keyword evidence="2" id="KW-1133">Transmembrane helix</keyword>
<keyword evidence="2" id="KW-0812">Transmembrane</keyword>
<organism evidence="4 5">
    <name type="scientific">Pegethrix bostrychoides GSE-TBD4-15B</name>
    <dbReference type="NCBI Taxonomy" id="2839662"/>
    <lineage>
        <taxon>Bacteria</taxon>
        <taxon>Bacillati</taxon>
        <taxon>Cyanobacteriota</taxon>
        <taxon>Cyanophyceae</taxon>
        <taxon>Oculatellales</taxon>
        <taxon>Oculatellaceae</taxon>
        <taxon>Pegethrix</taxon>
    </lineage>
</organism>
<dbReference type="Proteomes" id="UP000707356">
    <property type="component" value="Unassembled WGS sequence"/>
</dbReference>
<feature type="transmembrane region" description="Helical" evidence="2">
    <location>
        <begin position="145"/>
        <end position="166"/>
    </location>
</feature>
<feature type="region of interest" description="Disordered" evidence="1">
    <location>
        <begin position="421"/>
        <end position="512"/>
    </location>
</feature>
<dbReference type="PANTHER" id="PTHR10587">
    <property type="entry name" value="GLYCOSYL TRANSFERASE-RELATED"/>
    <property type="match status" value="1"/>
</dbReference>
<dbReference type="SUPFAM" id="SSF88713">
    <property type="entry name" value="Glycoside hydrolase/deacetylase"/>
    <property type="match status" value="1"/>
</dbReference>
<dbReference type="Pfam" id="PF01522">
    <property type="entry name" value="Polysacc_deac_1"/>
    <property type="match status" value="1"/>
</dbReference>
<feature type="domain" description="NodB homology" evidence="3">
    <location>
        <begin position="231"/>
        <end position="410"/>
    </location>
</feature>
<dbReference type="InterPro" id="IPR050248">
    <property type="entry name" value="Polysacc_deacetylase_ArnD"/>
</dbReference>
<dbReference type="InterPro" id="IPR011330">
    <property type="entry name" value="Glyco_hydro/deAcase_b/a-brl"/>
</dbReference>
<dbReference type="AlphaFoldDB" id="A0A951U4L7"/>
<proteinExistence type="predicted"/>
<evidence type="ECO:0000259" key="3">
    <source>
        <dbReference type="PROSITE" id="PS51677"/>
    </source>
</evidence>
<keyword evidence="2" id="KW-0472">Membrane</keyword>
<feature type="compositionally biased region" description="Basic and acidic residues" evidence="1">
    <location>
        <begin position="432"/>
        <end position="443"/>
    </location>
</feature>
<evidence type="ECO:0000256" key="1">
    <source>
        <dbReference type="SAM" id="MobiDB-lite"/>
    </source>
</evidence>
<dbReference type="EMBL" id="JAHHHV010000064">
    <property type="protein sequence ID" value="MBW4465853.1"/>
    <property type="molecule type" value="Genomic_DNA"/>
</dbReference>
<accession>A0A951U4L7</accession>
<name>A0A951U4L7_9CYAN</name>
<dbReference type="GO" id="GO:0005975">
    <property type="term" value="P:carbohydrate metabolic process"/>
    <property type="evidence" value="ECO:0007669"/>
    <property type="project" value="InterPro"/>
</dbReference>
<sequence>MAHSNALYQPSLLELAQDGNCLALSYWMNSLLNSQGIQIQVQPAPDRFFKILINFRRPRRRDACLNLRERLTRFICYRLWTLNSDAIQGVRLVARIAGDSKVLWQTSVRINSPAAVQQQAQQQAQRRQRSRLRQQQTAHQLRFQIFRSLFMSSITLAGFWIGYWLFYVELGRLLASGASDTAAVTQSLSGAELPGGGVIRMPLPPNQTDFTVPKQAAGTVISQADLSNGEKLIALTFDNGPDPEITPQILDVLQQYNVRATFFMSGINVDQQPDLARRVVAEGHAIGNRGWNWLSEADLNVDLEHEVDDTAKLIQETTGAKTDLFRPSTGQISSPLVAYAKRQDNAVILWSIDSQDPLVAAPILLDNVLRNAQPGRIVLLHDGPSGAGSATVQALPQMITALQNQGYRFVTVPKLLQYQHPLPEASPEPADPDAKDPDTRSKSSPEVNPGASPEANPNPNLKPTEPAGEKPNSPEVKPLQPKLEKVSNPERSPERELPTRKRAVALAAESEL</sequence>
<dbReference type="CDD" id="cd10917">
    <property type="entry name" value="CE4_NodB_like_6s_7s"/>
    <property type="match status" value="1"/>
</dbReference>
<reference evidence="4" key="1">
    <citation type="submission" date="2021-05" db="EMBL/GenBank/DDBJ databases">
        <authorList>
            <person name="Pietrasiak N."/>
            <person name="Ward R."/>
            <person name="Stajich J.E."/>
            <person name="Kurbessoian T."/>
        </authorList>
    </citation>
    <scope>NUCLEOTIDE SEQUENCE</scope>
    <source>
        <strain evidence="4">GSE-TBD4-15B</strain>
    </source>
</reference>
<comment type="caution">
    <text evidence="4">The sequence shown here is derived from an EMBL/GenBank/DDBJ whole genome shotgun (WGS) entry which is preliminary data.</text>
</comment>
<evidence type="ECO:0000313" key="4">
    <source>
        <dbReference type="EMBL" id="MBW4465853.1"/>
    </source>
</evidence>
<gene>
    <name evidence="4" type="ORF">KME07_10505</name>
</gene>
<evidence type="ECO:0000313" key="5">
    <source>
        <dbReference type="Proteomes" id="UP000707356"/>
    </source>
</evidence>
<evidence type="ECO:0000256" key="2">
    <source>
        <dbReference type="SAM" id="Phobius"/>
    </source>
</evidence>